<dbReference type="InterPro" id="IPR001387">
    <property type="entry name" value="Cro/C1-type_HTH"/>
</dbReference>
<feature type="compositionally biased region" description="Polar residues" evidence="1">
    <location>
        <begin position="85"/>
        <end position="100"/>
    </location>
</feature>
<feature type="region of interest" description="Disordered" evidence="1">
    <location>
        <begin position="81"/>
        <end position="111"/>
    </location>
</feature>
<dbReference type="SUPFAM" id="SSF47413">
    <property type="entry name" value="lambda repressor-like DNA-binding domains"/>
    <property type="match status" value="1"/>
</dbReference>
<feature type="compositionally biased region" description="Basic and acidic residues" evidence="1">
    <location>
        <begin position="128"/>
        <end position="143"/>
    </location>
</feature>
<feature type="region of interest" description="Disordered" evidence="1">
    <location>
        <begin position="128"/>
        <end position="150"/>
    </location>
</feature>
<dbReference type="AlphaFoldDB" id="A0AAU8KB96"/>
<evidence type="ECO:0000256" key="1">
    <source>
        <dbReference type="SAM" id="MobiDB-lite"/>
    </source>
</evidence>
<evidence type="ECO:0000313" key="2">
    <source>
        <dbReference type="EMBL" id="XCN12308.1"/>
    </source>
</evidence>
<dbReference type="EMBL" id="CP136798">
    <property type="protein sequence ID" value="XCN12308.1"/>
    <property type="molecule type" value="Genomic_DNA"/>
</dbReference>
<protein>
    <submittedName>
        <fullName evidence="2">Helix-turn-helix transcriptional regulator</fullName>
    </submittedName>
</protein>
<dbReference type="CDD" id="cd00093">
    <property type="entry name" value="HTH_XRE"/>
    <property type="match status" value="1"/>
</dbReference>
<sequence length="150" mass="15826">MTETPTRAQRFAALVAPAAQRAGYTGHGSNARLARDTGMSESSVSRMLKGQAIPELKFFPAVAEKVGVGLLDLLAEMGIPPESLQPLSETGQSQVGSASISPAEAADRLGLSDPVSREMLFATIERLKRLEQQQDDQPARGNEHGGAAAQ</sequence>
<dbReference type="GO" id="GO:0003677">
    <property type="term" value="F:DNA binding"/>
    <property type="evidence" value="ECO:0007669"/>
    <property type="project" value="InterPro"/>
</dbReference>
<dbReference type="InterPro" id="IPR010982">
    <property type="entry name" value="Lambda_DNA-bd_dom_sf"/>
</dbReference>
<reference evidence="2" key="1">
    <citation type="submission" date="2023-10" db="EMBL/GenBank/DDBJ databases">
        <title>Complete genome sequence of Streptomyces sp. JL1001.</title>
        <authorList>
            <person name="Jiang L."/>
        </authorList>
    </citation>
    <scope>NUCLEOTIDE SEQUENCE</scope>
    <source>
        <strain evidence="2">JL1001</strain>
    </source>
</reference>
<proteinExistence type="predicted"/>
<organism evidence="2">
    <name type="scientific">Streptomyces sp. JL1001</name>
    <dbReference type="NCBI Taxonomy" id="3078227"/>
    <lineage>
        <taxon>Bacteria</taxon>
        <taxon>Bacillati</taxon>
        <taxon>Actinomycetota</taxon>
        <taxon>Actinomycetes</taxon>
        <taxon>Kitasatosporales</taxon>
        <taxon>Streptomycetaceae</taxon>
        <taxon>Streptomyces</taxon>
    </lineage>
</organism>
<name>A0AAU8KB96_9ACTN</name>
<dbReference type="RefSeq" id="WP_354596137.1">
    <property type="nucleotide sequence ID" value="NZ_CP136798.1"/>
</dbReference>
<gene>
    <name evidence="2" type="ORF">R1Y80_01045</name>
</gene>
<accession>A0AAU8KB96</accession>